<dbReference type="AlphaFoldDB" id="A0A285FWU6"/>
<dbReference type="Gene3D" id="3.40.50.11660">
    <property type="entry name" value="Glycosyl transferase family 10, C-terminal domain"/>
    <property type="match status" value="1"/>
</dbReference>
<proteinExistence type="inferred from homology"/>
<reference evidence="6" key="1">
    <citation type="submission" date="2017-09" db="EMBL/GenBank/DDBJ databases">
        <authorList>
            <person name="Varghese N."/>
            <person name="Submissions S."/>
        </authorList>
    </citation>
    <scope>NUCLEOTIDE SEQUENCE [LARGE SCALE GENOMIC DNA]</scope>
    <source>
        <strain evidence="6">MSL47</strain>
    </source>
</reference>
<gene>
    <name evidence="5" type="ORF">SAMN06265827_10311</name>
</gene>
<evidence type="ECO:0000256" key="3">
    <source>
        <dbReference type="ARBA" id="ARBA00022679"/>
    </source>
</evidence>
<protein>
    <submittedName>
        <fullName evidence="5">Glycosyltransferase family 10 (Fucosyltransferase) C-term</fullName>
    </submittedName>
</protein>
<dbReference type="GO" id="GO:0016020">
    <property type="term" value="C:membrane"/>
    <property type="evidence" value="ECO:0007669"/>
    <property type="project" value="InterPro"/>
</dbReference>
<feature type="domain" description="Fucosyltransferase C-terminal" evidence="4">
    <location>
        <begin position="171"/>
        <end position="297"/>
    </location>
</feature>
<dbReference type="InterPro" id="IPR055270">
    <property type="entry name" value="Glyco_tran_10_C"/>
</dbReference>
<dbReference type="SUPFAM" id="SSF53756">
    <property type="entry name" value="UDP-Glycosyltransferase/glycogen phosphorylase"/>
    <property type="match status" value="1"/>
</dbReference>
<evidence type="ECO:0000313" key="5">
    <source>
        <dbReference type="EMBL" id="SNY15294.1"/>
    </source>
</evidence>
<dbReference type="EMBL" id="OBDZ01000003">
    <property type="protein sequence ID" value="SNY15294.1"/>
    <property type="molecule type" value="Genomic_DNA"/>
</dbReference>
<sequence length="367" mass="44189">MRKKSIAIVPGSPAFENNELFNKNNKYNFDDRLMPYFLLKRELSKNNIEINTIDLVNDYSELDLVFFQTLNYEYIYKCIKYDLENKLVYIAVEPPVVEIANSKSNLKKIEDIFQCILTWRDDIVDGDKYLKYFFPQYFQENPTFKGEFNQKKLLVNISGAKLSKHPKELYSKRLEVINYFEKNHSEDFDFYGRGWDEYIRRNKYKNYKGEVKSKFKIYSKYKFALCFENMKHVKGYITEKIFDCFKARIIPIYWGADNVTEYIPEGCFIDYRQFIDVDELYNYISNMSEKEYNNYIININKYLYSKDICQFTEENLINTFSYVIKKSESTDKSSINRINIKNKLKIMKNYYFKLLKKNLKGLLINND</sequence>
<accession>A0A285FWU6</accession>
<keyword evidence="2 5" id="KW-0328">Glycosyltransferase</keyword>
<dbReference type="Proteomes" id="UP000219573">
    <property type="component" value="Unassembled WGS sequence"/>
</dbReference>
<dbReference type="GO" id="GO:0008417">
    <property type="term" value="F:fucosyltransferase activity"/>
    <property type="evidence" value="ECO:0007669"/>
    <property type="project" value="InterPro"/>
</dbReference>
<dbReference type="InterPro" id="IPR038577">
    <property type="entry name" value="GT10-like_C_sf"/>
</dbReference>
<evidence type="ECO:0000256" key="2">
    <source>
        <dbReference type="ARBA" id="ARBA00022676"/>
    </source>
</evidence>
<evidence type="ECO:0000259" key="4">
    <source>
        <dbReference type="Pfam" id="PF00852"/>
    </source>
</evidence>
<dbReference type="RefSeq" id="WP_097016494.1">
    <property type="nucleotide sequence ID" value="NZ_OBDZ01000003.1"/>
</dbReference>
<keyword evidence="3 5" id="KW-0808">Transferase</keyword>
<evidence type="ECO:0000256" key="1">
    <source>
        <dbReference type="ARBA" id="ARBA00008919"/>
    </source>
</evidence>
<dbReference type="PANTHER" id="PTHR11929:SF194">
    <property type="entry name" value="ALPHA-(1,3)-FUCOSYLTRANSFERASE 10"/>
    <property type="match status" value="1"/>
</dbReference>
<organism evidence="5 6">
    <name type="scientific">Orenia metallireducens</name>
    <dbReference type="NCBI Taxonomy" id="1413210"/>
    <lineage>
        <taxon>Bacteria</taxon>
        <taxon>Bacillati</taxon>
        <taxon>Bacillota</taxon>
        <taxon>Clostridia</taxon>
        <taxon>Halanaerobiales</taxon>
        <taxon>Halobacteroidaceae</taxon>
        <taxon>Orenia</taxon>
    </lineage>
</organism>
<dbReference type="PANTHER" id="PTHR11929">
    <property type="entry name" value="ALPHA- 1,3 -FUCOSYLTRANSFERASE"/>
    <property type="match status" value="1"/>
</dbReference>
<evidence type="ECO:0000313" key="6">
    <source>
        <dbReference type="Proteomes" id="UP000219573"/>
    </source>
</evidence>
<comment type="similarity">
    <text evidence="1">Belongs to the glycosyltransferase 10 family.</text>
</comment>
<dbReference type="InterPro" id="IPR001503">
    <property type="entry name" value="Glyco_trans_10"/>
</dbReference>
<name>A0A285FWU6_9FIRM</name>
<dbReference type="Pfam" id="PF00852">
    <property type="entry name" value="Glyco_transf_10"/>
    <property type="match status" value="1"/>
</dbReference>
<keyword evidence="6" id="KW-1185">Reference proteome</keyword>